<evidence type="ECO:0000259" key="2">
    <source>
        <dbReference type="PROSITE" id="PS51670"/>
    </source>
</evidence>
<feature type="disulfide bond" evidence="1">
    <location>
        <begin position="241"/>
        <end position="254"/>
    </location>
</feature>
<dbReference type="PANTHER" id="PTHR21724">
    <property type="entry name" value="SHKT DOMAIN-CONTAINING PROTEIN"/>
    <property type="match status" value="1"/>
</dbReference>
<accession>A0A915CWD6</accession>
<evidence type="ECO:0000313" key="4">
    <source>
        <dbReference type="WBParaSite" id="jg13056"/>
    </source>
</evidence>
<evidence type="ECO:0000256" key="1">
    <source>
        <dbReference type="PROSITE-ProRule" id="PRU01005"/>
    </source>
</evidence>
<dbReference type="WBParaSite" id="jg13056">
    <property type="protein sequence ID" value="jg13056"/>
    <property type="gene ID" value="jg13056"/>
</dbReference>
<dbReference type="InterPro" id="IPR003582">
    <property type="entry name" value="ShKT_dom"/>
</dbReference>
<evidence type="ECO:0000313" key="3">
    <source>
        <dbReference type="Proteomes" id="UP000887574"/>
    </source>
</evidence>
<proteinExistence type="predicted"/>
<dbReference type="SMART" id="SM00254">
    <property type="entry name" value="ShKT"/>
    <property type="match status" value="4"/>
</dbReference>
<dbReference type="Pfam" id="PF01549">
    <property type="entry name" value="ShK"/>
    <property type="match status" value="3"/>
</dbReference>
<feature type="domain" description="ShKT" evidence="2">
    <location>
        <begin position="223"/>
        <end position="257"/>
    </location>
</feature>
<dbReference type="Gene3D" id="1.10.10.1940">
    <property type="match status" value="2"/>
</dbReference>
<comment type="caution">
    <text evidence="1">Lacks conserved residue(s) required for the propagation of feature annotation.</text>
</comment>
<feature type="domain" description="ShKT" evidence="2">
    <location>
        <begin position="373"/>
        <end position="411"/>
    </location>
</feature>
<dbReference type="PROSITE" id="PS51670">
    <property type="entry name" value="SHKT"/>
    <property type="match status" value="2"/>
</dbReference>
<feature type="disulfide bond" evidence="1">
    <location>
        <begin position="223"/>
        <end position="257"/>
    </location>
</feature>
<keyword evidence="3" id="KW-1185">Reference proteome</keyword>
<dbReference type="PANTHER" id="PTHR21724:SF109">
    <property type="entry name" value="SHKT DOMAIN-CONTAINING PROTEIN"/>
    <property type="match status" value="1"/>
</dbReference>
<protein>
    <submittedName>
        <fullName evidence="4">ShKT domain-containing protein</fullName>
    </submittedName>
</protein>
<sequence>MTLPRLCHTSEKAVILTGFELKLELKPKHCITPFYRTRNRLQKATVKKIKVADVVLDRAEAVHTEDDVVEESDTRKVTLCRTTGWPHFAIPDSRQRPVIFKVHSIKLNEKSEIKIKLSTKLCCSKEVMCWYVTKKCFATAPLPSLEAELRANYCFANGAKDHDDDCENDKEFDPLNNICDSTFPDSDLLNTTVTNDRDIPRFCVLPALAKESIKCAKKCFKCCLRDEFNCDNPDSSKTFDCENKKPIQKCPRTCGTCDKYRNPDGTALIPCSDTTEDCKDPDFSKLCTVAEFKEKMEKICPKTCNACDKLQPVIPIITGGTTTGRIPIDPNCKDISDNCATNILLCDNQFYKSLMASECTKTCAGCRLPNTVCQDISKADCDRWNANGFCNSSDYPLGMKFQNCPVTCGLC</sequence>
<dbReference type="AlphaFoldDB" id="A0A915CWD6"/>
<keyword evidence="1" id="KW-1015">Disulfide bond</keyword>
<reference evidence="4" key="1">
    <citation type="submission" date="2022-11" db="UniProtKB">
        <authorList>
            <consortium name="WormBaseParasite"/>
        </authorList>
    </citation>
    <scope>IDENTIFICATION</scope>
</reference>
<organism evidence="3 4">
    <name type="scientific">Ditylenchus dipsaci</name>
    <dbReference type="NCBI Taxonomy" id="166011"/>
    <lineage>
        <taxon>Eukaryota</taxon>
        <taxon>Metazoa</taxon>
        <taxon>Ecdysozoa</taxon>
        <taxon>Nematoda</taxon>
        <taxon>Chromadorea</taxon>
        <taxon>Rhabditida</taxon>
        <taxon>Tylenchina</taxon>
        <taxon>Tylenchomorpha</taxon>
        <taxon>Sphaerularioidea</taxon>
        <taxon>Anguinidae</taxon>
        <taxon>Anguininae</taxon>
        <taxon>Ditylenchus</taxon>
    </lineage>
</organism>
<name>A0A915CWD6_9BILA</name>
<dbReference type="Proteomes" id="UP000887574">
    <property type="component" value="Unplaced"/>
</dbReference>